<keyword evidence="5 7" id="KW-0520">NAD</keyword>
<dbReference type="AlphaFoldDB" id="A0A410E170"/>
<dbReference type="Pfam" id="PF00056">
    <property type="entry name" value="Ldh_1_N"/>
    <property type="match status" value="1"/>
</dbReference>
<evidence type="ECO:0000256" key="9">
    <source>
        <dbReference type="PIRSR" id="PIRSR000102-3"/>
    </source>
</evidence>
<dbReference type="CDD" id="cd05291">
    <property type="entry name" value="HicDH_like"/>
    <property type="match status" value="1"/>
</dbReference>
<feature type="binding site" evidence="7">
    <location>
        <begin position="151"/>
        <end position="154"/>
    </location>
    <ligand>
        <name>substrate</name>
    </ligand>
</feature>
<name>A0A410E170_9CLOT</name>
<dbReference type="UniPathway" id="UPA00554">
    <property type="reaction ID" value="UER00611"/>
</dbReference>
<feature type="domain" description="Lactate/malate dehydrogenase C-terminal" evidence="11">
    <location>
        <begin position="148"/>
        <end position="312"/>
    </location>
</feature>
<dbReference type="SUPFAM" id="SSF56327">
    <property type="entry name" value="LDH C-terminal domain-like"/>
    <property type="match status" value="1"/>
</dbReference>
<feature type="binding site" evidence="7 9">
    <location>
        <position position="37"/>
    </location>
    <ligand>
        <name>NAD(+)</name>
        <dbReference type="ChEBI" id="CHEBI:57540"/>
    </ligand>
</feature>
<comment type="similarity">
    <text evidence="2 7">Belongs to the LDH/MDH superfamily. LDH family.</text>
</comment>
<dbReference type="OrthoDB" id="9802969at2"/>
<comment type="catalytic activity">
    <reaction evidence="6 7">
        <text>(S)-lactate + NAD(+) = pyruvate + NADH + H(+)</text>
        <dbReference type="Rhea" id="RHEA:23444"/>
        <dbReference type="ChEBI" id="CHEBI:15361"/>
        <dbReference type="ChEBI" id="CHEBI:15378"/>
        <dbReference type="ChEBI" id="CHEBI:16651"/>
        <dbReference type="ChEBI" id="CHEBI:57540"/>
        <dbReference type="ChEBI" id="CHEBI:57945"/>
        <dbReference type="EC" id="1.1.1.27"/>
    </reaction>
</comment>
<comment type="subcellular location">
    <subcellularLocation>
        <location evidence="7">Cytoplasm</location>
    </subcellularLocation>
</comment>
<dbReference type="HAMAP" id="MF_00488">
    <property type="entry name" value="Lactate_dehydrog"/>
    <property type="match status" value="1"/>
</dbReference>
<dbReference type="InterPro" id="IPR001557">
    <property type="entry name" value="L-lactate/malate_DH"/>
</dbReference>
<sequence>MAIKPRKVAIVGTGLVGSSCAFSLVNQGVCEEVLMIDLNEEKALGEAMDLTHAVEYLPKRTKIYQGGYDQCGDADVVIITAGAPPKIGQSRIDTLDISAKICNSIVQPIMKSGFDGFFIIVSNPVDVITYHVWKISGLPRNKVMGTGTSVDSARLKTLISEYLDVDPRSVQGYAMGEHGDAQMIPWSHVYVGGKPFLKIMEQNPDTYGKLNLDEIEYRVSQEGWAVFNRKGGSTYYGISSAAVGIIKSILFDEHSIIPVSAILDGEYGEYNVASGVPAIINAEGVKDILEIEMTEKEKEKFKKANESLRGYIARLGH</sequence>
<evidence type="ECO:0000256" key="6">
    <source>
        <dbReference type="ARBA" id="ARBA00049258"/>
    </source>
</evidence>
<dbReference type="RefSeq" id="WP_128215732.1">
    <property type="nucleotide sequence ID" value="NZ_CP025746.1"/>
</dbReference>
<keyword evidence="4 7" id="KW-0560">Oxidoreductase</keyword>
<dbReference type="PROSITE" id="PS51257">
    <property type="entry name" value="PROKAR_LIPOPROTEIN"/>
    <property type="match status" value="1"/>
</dbReference>
<dbReference type="EMBL" id="CP025746">
    <property type="protein sequence ID" value="QAA35038.1"/>
    <property type="molecule type" value="Genomic_DNA"/>
</dbReference>
<dbReference type="Gene3D" id="3.90.110.10">
    <property type="entry name" value="Lactate dehydrogenase/glycoside hydrolase, family 4, C-terminal"/>
    <property type="match status" value="1"/>
</dbReference>
<dbReference type="Gene3D" id="3.40.50.720">
    <property type="entry name" value="NAD(P)-binding Rossmann-like Domain"/>
    <property type="match status" value="1"/>
</dbReference>
<evidence type="ECO:0000256" key="4">
    <source>
        <dbReference type="ARBA" id="ARBA00023002"/>
    </source>
</evidence>
<dbReference type="InterPro" id="IPR022383">
    <property type="entry name" value="Lactate/malate_DH_C"/>
</dbReference>
<dbReference type="NCBIfam" id="TIGR01771">
    <property type="entry name" value="L-LDH-NAD"/>
    <property type="match status" value="1"/>
</dbReference>
<feature type="binding site" evidence="7">
    <location>
        <position position="42"/>
    </location>
    <ligand>
        <name>NAD(+)</name>
        <dbReference type="ChEBI" id="CHEBI:57540"/>
    </ligand>
</feature>
<comment type="function">
    <text evidence="7">Catalyzes the conversion of lactate to pyruvate.</text>
</comment>
<comment type="subunit">
    <text evidence="7">Homotetramer.</text>
</comment>
<dbReference type="PRINTS" id="PR00086">
    <property type="entry name" value="LLDHDRGNASE"/>
</dbReference>
<keyword evidence="13" id="KW-1185">Reference proteome</keyword>
<dbReference type="InterPro" id="IPR036291">
    <property type="entry name" value="NAD(P)-bd_dom_sf"/>
</dbReference>
<feature type="binding site" evidence="7">
    <location>
        <position position="16"/>
    </location>
    <ligand>
        <name>NAD(+)</name>
        <dbReference type="ChEBI" id="CHEBI:57540"/>
    </ligand>
</feature>
<evidence type="ECO:0000313" key="12">
    <source>
        <dbReference type="EMBL" id="QAA35038.1"/>
    </source>
</evidence>
<dbReference type="GO" id="GO:0004459">
    <property type="term" value="F:L-lactate dehydrogenase (NAD+) activity"/>
    <property type="evidence" value="ECO:0007669"/>
    <property type="project" value="UniProtKB-UniRule"/>
</dbReference>
<feature type="active site" description="Proton acceptor" evidence="7 8">
    <location>
        <position position="178"/>
    </location>
</feature>
<keyword evidence="7" id="KW-0963">Cytoplasm</keyword>
<dbReference type="PIRSF" id="PIRSF000102">
    <property type="entry name" value="Lac_mal_DH"/>
    <property type="match status" value="1"/>
</dbReference>
<dbReference type="PANTHER" id="PTHR43128:SF16">
    <property type="entry name" value="L-LACTATE DEHYDROGENASE"/>
    <property type="match status" value="1"/>
</dbReference>
<dbReference type="InterPro" id="IPR015955">
    <property type="entry name" value="Lactate_DH/Glyco_Ohase_4_C"/>
</dbReference>
<evidence type="ECO:0000259" key="10">
    <source>
        <dbReference type="Pfam" id="PF00056"/>
    </source>
</evidence>
<dbReference type="InterPro" id="IPR001236">
    <property type="entry name" value="Lactate/malate_DH_N"/>
</dbReference>
<comment type="pathway">
    <text evidence="1 7">Fermentation; pyruvate fermentation to lactate; (S)-lactate from pyruvate: step 1/1.</text>
</comment>
<feature type="binding site" evidence="7">
    <location>
        <begin position="123"/>
        <end position="126"/>
    </location>
    <ligand>
        <name>substrate</name>
    </ligand>
</feature>
<reference evidence="12 13" key="1">
    <citation type="submission" date="2018-01" db="EMBL/GenBank/DDBJ databases">
        <title>Genome Sequencing and Assembly of Anaerobacter polyendosporus strain CT4.</title>
        <authorList>
            <person name="Tachaapaikoon C."/>
            <person name="Sutheeworapong S."/>
            <person name="Jenjaroenpun P."/>
            <person name="Wongsurawat T."/>
            <person name="Nookeaw I."/>
            <person name="Cheawchanlertfa P."/>
            <person name="Kosugi A."/>
            <person name="Cheevadhanarak S."/>
            <person name="Ratanakhanokchai K."/>
        </authorList>
    </citation>
    <scope>NUCLEOTIDE SEQUENCE [LARGE SCALE GENOMIC DNA]</scope>
    <source>
        <strain evidence="12 13">CT4</strain>
    </source>
</reference>
<dbReference type="Pfam" id="PF02866">
    <property type="entry name" value="Ldh_1_C"/>
    <property type="match status" value="1"/>
</dbReference>
<evidence type="ECO:0000313" key="13">
    <source>
        <dbReference type="Proteomes" id="UP000286268"/>
    </source>
</evidence>
<feature type="binding site" evidence="7">
    <location>
        <position position="91"/>
    </location>
    <ligand>
        <name>substrate</name>
    </ligand>
</feature>
<evidence type="ECO:0000256" key="8">
    <source>
        <dbReference type="PIRSR" id="PIRSR000102-1"/>
    </source>
</evidence>
<protein>
    <recommendedName>
        <fullName evidence="3 7">L-lactate dehydrogenase</fullName>
        <shortName evidence="7">L-LDH</shortName>
        <ecNumber evidence="3 7">1.1.1.27</ecNumber>
    </recommendedName>
</protein>
<gene>
    <name evidence="7" type="primary">ldh</name>
    <name evidence="12" type="ORF">C1I91_27220</name>
</gene>
<dbReference type="GO" id="GO:0005737">
    <property type="term" value="C:cytoplasm"/>
    <property type="evidence" value="ECO:0007669"/>
    <property type="project" value="UniProtKB-SubCell"/>
</dbReference>
<evidence type="ECO:0000256" key="1">
    <source>
        <dbReference type="ARBA" id="ARBA00004843"/>
    </source>
</evidence>
<evidence type="ECO:0000256" key="2">
    <source>
        <dbReference type="ARBA" id="ARBA00006054"/>
    </source>
</evidence>
<dbReference type="FunFam" id="3.40.50.720:FF:000018">
    <property type="entry name" value="Malate dehydrogenase"/>
    <property type="match status" value="1"/>
</dbReference>
<evidence type="ECO:0000256" key="7">
    <source>
        <dbReference type="HAMAP-Rule" id="MF_00488"/>
    </source>
</evidence>
<feature type="binding site" evidence="7">
    <location>
        <position position="68"/>
    </location>
    <ligand>
        <name>NAD(+)</name>
        <dbReference type="ChEBI" id="CHEBI:57540"/>
    </ligand>
</feature>
<dbReference type="KEGG" id="cmah:C1I91_27220"/>
<accession>A0A410E170</accession>
<feature type="domain" description="Lactate/malate dehydrogenase N-terminal" evidence="10">
    <location>
        <begin position="7"/>
        <end position="145"/>
    </location>
</feature>
<evidence type="ECO:0000256" key="3">
    <source>
        <dbReference type="ARBA" id="ARBA00012967"/>
    </source>
</evidence>
<evidence type="ECO:0000259" key="11">
    <source>
        <dbReference type="Pfam" id="PF02866"/>
    </source>
</evidence>
<dbReference type="InterPro" id="IPR011304">
    <property type="entry name" value="L-lactate_DH"/>
</dbReference>
<dbReference type="NCBIfam" id="NF000824">
    <property type="entry name" value="PRK00066.1"/>
    <property type="match status" value="1"/>
</dbReference>
<organism evidence="12 13">
    <name type="scientific">Clostridium manihotivorum</name>
    <dbReference type="NCBI Taxonomy" id="2320868"/>
    <lineage>
        <taxon>Bacteria</taxon>
        <taxon>Bacillati</taxon>
        <taxon>Bacillota</taxon>
        <taxon>Clostridia</taxon>
        <taxon>Eubacteriales</taxon>
        <taxon>Clostridiaceae</taxon>
        <taxon>Clostridium</taxon>
    </lineage>
</organism>
<feature type="binding site" evidence="7">
    <location>
        <position position="104"/>
    </location>
    <ligand>
        <name>NAD(+)</name>
        <dbReference type="ChEBI" id="CHEBI:57540"/>
    </ligand>
</feature>
<dbReference type="SUPFAM" id="SSF51735">
    <property type="entry name" value="NAD(P)-binding Rossmann-fold domains"/>
    <property type="match status" value="1"/>
</dbReference>
<dbReference type="PANTHER" id="PTHR43128">
    <property type="entry name" value="L-2-HYDROXYCARBOXYLATE DEHYDROGENASE (NAD(P)(+))"/>
    <property type="match status" value="1"/>
</dbReference>
<proteinExistence type="inferred from homology"/>
<feature type="binding site" evidence="9">
    <location>
        <begin position="12"/>
        <end position="17"/>
    </location>
    <ligand>
        <name>NAD(+)</name>
        <dbReference type="ChEBI" id="CHEBI:57540"/>
    </ligand>
</feature>
<comment type="caution">
    <text evidence="7">Lacks conserved residue(s) required for the propagation of feature annotation.</text>
</comment>
<dbReference type="Proteomes" id="UP000286268">
    <property type="component" value="Chromosome"/>
</dbReference>
<dbReference type="EC" id="1.1.1.27" evidence="3 7"/>
<dbReference type="GO" id="GO:0006089">
    <property type="term" value="P:lactate metabolic process"/>
    <property type="evidence" value="ECO:0007669"/>
    <property type="project" value="TreeGrafter"/>
</dbReference>
<feature type="binding site" evidence="7">
    <location>
        <begin position="82"/>
        <end position="83"/>
    </location>
    <ligand>
        <name>NAD(+)</name>
        <dbReference type="ChEBI" id="CHEBI:57540"/>
    </ligand>
</feature>
<evidence type="ECO:0000256" key="5">
    <source>
        <dbReference type="ARBA" id="ARBA00023027"/>
    </source>
</evidence>
<feature type="binding site" evidence="7">
    <location>
        <position position="234"/>
    </location>
    <ligand>
        <name>substrate</name>
    </ligand>
</feature>
<feature type="binding site" evidence="7 9">
    <location>
        <begin position="121"/>
        <end position="123"/>
    </location>
    <ligand>
        <name>NAD(+)</name>
        <dbReference type="ChEBI" id="CHEBI:57540"/>
    </ligand>
</feature>
<dbReference type="GO" id="GO:0006096">
    <property type="term" value="P:glycolytic process"/>
    <property type="evidence" value="ECO:0007669"/>
    <property type="project" value="UniProtKB-UniRule"/>
</dbReference>
<feature type="binding site" evidence="7">
    <location>
        <position position="146"/>
    </location>
    <ligand>
        <name>NAD(+)</name>
        <dbReference type="ChEBI" id="CHEBI:57540"/>
    </ligand>
</feature>